<comment type="similarity">
    <text evidence="2">Belongs to the SecE/SEC61-gamma family.</text>
</comment>
<dbReference type="InterPro" id="IPR001901">
    <property type="entry name" value="Translocase_SecE/Sec61-g"/>
</dbReference>
<feature type="transmembrane region" description="Helical" evidence="10">
    <location>
        <begin position="133"/>
        <end position="159"/>
    </location>
</feature>
<evidence type="ECO:0000313" key="13">
    <source>
        <dbReference type="Proteomes" id="UP001300502"/>
    </source>
</evidence>
<keyword evidence="6 10" id="KW-1133">Transmembrane helix</keyword>
<gene>
    <name evidence="11" type="ORF">GAYE_PCTG14G0648</name>
    <name evidence="12" type="ORF">GAYE_SCF38G5206</name>
</gene>
<dbReference type="NCBIfam" id="TIGR00964">
    <property type="entry name" value="secE_bact"/>
    <property type="match status" value="1"/>
</dbReference>
<dbReference type="Proteomes" id="UP001300502">
    <property type="component" value="Unassembled WGS sequence"/>
</dbReference>
<evidence type="ECO:0008006" key="14">
    <source>
        <dbReference type="Google" id="ProtNLM"/>
    </source>
</evidence>
<name>A0AAV9IJ08_9RHOD</name>
<dbReference type="GO" id="GO:0008320">
    <property type="term" value="F:protein transmembrane transporter activity"/>
    <property type="evidence" value="ECO:0007669"/>
    <property type="project" value="InterPro"/>
</dbReference>
<evidence type="ECO:0000256" key="7">
    <source>
        <dbReference type="ARBA" id="ARBA00023010"/>
    </source>
</evidence>
<organism evidence="12 13">
    <name type="scientific">Galdieria yellowstonensis</name>
    <dbReference type="NCBI Taxonomy" id="3028027"/>
    <lineage>
        <taxon>Eukaryota</taxon>
        <taxon>Rhodophyta</taxon>
        <taxon>Bangiophyceae</taxon>
        <taxon>Galdieriales</taxon>
        <taxon>Galdieriaceae</taxon>
        <taxon>Galdieria</taxon>
    </lineage>
</organism>
<dbReference type="Pfam" id="PF00584">
    <property type="entry name" value="SecE"/>
    <property type="match status" value="1"/>
</dbReference>
<comment type="caution">
    <text evidence="12">The sequence shown here is derived from an EMBL/GenBank/DDBJ whole genome shotgun (WGS) entry which is preliminary data.</text>
</comment>
<keyword evidence="13" id="KW-1185">Reference proteome</keyword>
<dbReference type="EMBL" id="JANCYU010000050">
    <property type="protein sequence ID" value="KAK4527284.1"/>
    <property type="molecule type" value="Genomic_DNA"/>
</dbReference>
<evidence type="ECO:0000256" key="5">
    <source>
        <dbReference type="ARBA" id="ARBA00022927"/>
    </source>
</evidence>
<dbReference type="Gene3D" id="1.20.5.1030">
    <property type="entry name" value="Preprotein translocase secy subunit"/>
    <property type="match status" value="1"/>
</dbReference>
<evidence type="ECO:0000256" key="2">
    <source>
        <dbReference type="ARBA" id="ARBA00008274"/>
    </source>
</evidence>
<reference evidence="12 13" key="1">
    <citation type="submission" date="2022-07" db="EMBL/GenBank/DDBJ databases">
        <title>Genome-wide signatures of adaptation to extreme environments.</title>
        <authorList>
            <person name="Cho C.H."/>
            <person name="Yoon H.S."/>
        </authorList>
    </citation>
    <scope>NUCLEOTIDE SEQUENCE [LARGE SCALE GENOMIC DNA]</scope>
    <source>
        <strain evidence="12 13">108.79 E11</strain>
    </source>
</reference>
<dbReference type="InterPro" id="IPR005807">
    <property type="entry name" value="SecE_bac"/>
</dbReference>
<evidence type="ECO:0000313" key="12">
    <source>
        <dbReference type="EMBL" id="KAK4527284.1"/>
    </source>
</evidence>
<sequence>MFVTPVTLFTCRRCFVERRRYIDTNNCKLQKITDYKVFSVWCLSNDNKNDNKDPSTLNGTKDFASSSPAKKQTLLDSAIEGSRQQRLEPFPNTADESLEEEEQPTSFRQFLGELWEELKQVEWPTFKQAIQELVVLSVGISVVAVMIFLVDSLFSYIAAQLYMK</sequence>
<keyword evidence="3" id="KW-0813">Transport</keyword>
<keyword evidence="4 10" id="KW-0812">Transmembrane</keyword>
<evidence type="ECO:0000313" key="11">
    <source>
        <dbReference type="EMBL" id="KAK4522758.1"/>
    </source>
</evidence>
<dbReference type="GO" id="GO:0016020">
    <property type="term" value="C:membrane"/>
    <property type="evidence" value="ECO:0007669"/>
    <property type="project" value="UniProtKB-SubCell"/>
</dbReference>
<evidence type="ECO:0000256" key="8">
    <source>
        <dbReference type="ARBA" id="ARBA00023136"/>
    </source>
</evidence>
<protein>
    <recommendedName>
        <fullName evidence="14">Protein translocase subunit SecE</fullName>
    </recommendedName>
</protein>
<keyword evidence="5" id="KW-0653">Protein transport</keyword>
<feature type="region of interest" description="Disordered" evidence="9">
    <location>
        <begin position="81"/>
        <end position="103"/>
    </location>
</feature>
<dbReference type="AlphaFoldDB" id="A0AAV9IJ08"/>
<dbReference type="EMBL" id="JANCYU010000007">
    <property type="protein sequence ID" value="KAK4522758.1"/>
    <property type="molecule type" value="Genomic_DNA"/>
</dbReference>
<dbReference type="GO" id="GO:0006886">
    <property type="term" value="P:intracellular protein transport"/>
    <property type="evidence" value="ECO:0007669"/>
    <property type="project" value="InterPro"/>
</dbReference>
<dbReference type="GO" id="GO:0006605">
    <property type="term" value="P:protein targeting"/>
    <property type="evidence" value="ECO:0007669"/>
    <property type="project" value="InterPro"/>
</dbReference>
<evidence type="ECO:0000256" key="1">
    <source>
        <dbReference type="ARBA" id="ARBA00004370"/>
    </source>
</evidence>
<keyword evidence="8 10" id="KW-0472">Membrane</keyword>
<accession>A0AAV9IJ08</accession>
<dbReference type="InterPro" id="IPR038379">
    <property type="entry name" value="SecE_sf"/>
</dbReference>
<evidence type="ECO:0000256" key="6">
    <source>
        <dbReference type="ARBA" id="ARBA00022989"/>
    </source>
</evidence>
<proteinExistence type="inferred from homology"/>
<dbReference type="GO" id="GO:0009306">
    <property type="term" value="P:protein secretion"/>
    <property type="evidence" value="ECO:0007669"/>
    <property type="project" value="InterPro"/>
</dbReference>
<keyword evidence="7" id="KW-0811">Translocation</keyword>
<evidence type="ECO:0000256" key="4">
    <source>
        <dbReference type="ARBA" id="ARBA00022692"/>
    </source>
</evidence>
<feature type="region of interest" description="Disordered" evidence="9">
    <location>
        <begin position="51"/>
        <end position="70"/>
    </location>
</feature>
<evidence type="ECO:0000256" key="3">
    <source>
        <dbReference type="ARBA" id="ARBA00022448"/>
    </source>
</evidence>
<feature type="compositionally biased region" description="Polar residues" evidence="9">
    <location>
        <begin position="54"/>
        <end position="70"/>
    </location>
</feature>
<evidence type="ECO:0000256" key="10">
    <source>
        <dbReference type="SAM" id="Phobius"/>
    </source>
</evidence>
<dbReference type="HAMAP" id="MF_00422">
    <property type="entry name" value="SecE"/>
    <property type="match status" value="1"/>
</dbReference>
<evidence type="ECO:0000256" key="9">
    <source>
        <dbReference type="SAM" id="MobiDB-lite"/>
    </source>
</evidence>
<comment type="subcellular location">
    <subcellularLocation>
        <location evidence="1">Membrane</location>
    </subcellularLocation>
</comment>